<dbReference type="InParanoid" id="B0DPC2"/>
<feature type="compositionally biased region" description="Polar residues" evidence="1">
    <location>
        <begin position="1"/>
        <end position="12"/>
    </location>
</feature>
<organism evidence="3">
    <name type="scientific">Laccaria bicolor (strain S238N-H82 / ATCC MYA-4686)</name>
    <name type="common">Bicoloured deceiver</name>
    <name type="synonym">Laccaria laccata var. bicolor</name>
    <dbReference type="NCBI Taxonomy" id="486041"/>
    <lineage>
        <taxon>Eukaryota</taxon>
        <taxon>Fungi</taxon>
        <taxon>Dikarya</taxon>
        <taxon>Basidiomycota</taxon>
        <taxon>Agaricomycotina</taxon>
        <taxon>Agaricomycetes</taxon>
        <taxon>Agaricomycetidae</taxon>
        <taxon>Agaricales</taxon>
        <taxon>Agaricineae</taxon>
        <taxon>Hydnangiaceae</taxon>
        <taxon>Laccaria</taxon>
    </lineage>
</organism>
<evidence type="ECO:0000313" key="3">
    <source>
        <dbReference type="Proteomes" id="UP000001194"/>
    </source>
</evidence>
<evidence type="ECO:0000313" key="2">
    <source>
        <dbReference type="EMBL" id="EDR03654.1"/>
    </source>
</evidence>
<protein>
    <submittedName>
        <fullName evidence="2">Predicted protein</fullName>
    </submittedName>
</protein>
<dbReference type="AlphaFoldDB" id="B0DPC2"/>
<evidence type="ECO:0000256" key="1">
    <source>
        <dbReference type="SAM" id="MobiDB-lite"/>
    </source>
</evidence>
<feature type="region of interest" description="Disordered" evidence="1">
    <location>
        <begin position="1"/>
        <end position="25"/>
    </location>
</feature>
<feature type="region of interest" description="Disordered" evidence="1">
    <location>
        <begin position="290"/>
        <end position="341"/>
    </location>
</feature>
<feature type="compositionally biased region" description="Low complexity" evidence="1">
    <location>
        <begin position="293"/>
        <end position="307"/>
    </location>
</feature>
<dbReference type="KEGG" id="lbc:LACBIDRAFT_331390"/>
<dbReference type="OrthoDB" id="3059138at2759"/>
<accession>B0DPC2</accession>
<dbReference type="EMBL" id="DS547123">
    <property type="protein sequence ID" value="EDR03654.1"/>
    <property type="molecule type" value="Genomic_DNA"/>
</dbReference>
<feature type="compositionally biased region" description="Basic residues" evidence="1">
    <location>
        <begin position="308"/>
        <end position="318"/>
    </location>
</feature>
<proteinExistence type="predicted"/>
<sequence>MAQSNTTSQWKNLRNKSSDCGTRPSTSLLAPESLMGWYCAVWDSHTEMENTQDFDEEETWLELIALKGGVGGRFRWWRKIGTFKALERDEGVAESLWVMDNVKWSPLDPEDEDTADGDDWRDREAHGHGLAALSVLDDEGYPFLEQIYNEGLDEEGELASVRVVWKKLEGEGLREPLTAGEINRLISAVIQCQARLALMDTSSDRLSGCTSSPTSPLPLSKLISSSLAVEDTAASSQTCVTIDSHDHQLGEHPTNVNLHIKEYSDSESCYSTSSAPHSSHEQTIATLNRSEARMSMSGRRTSTSGPRKPSKGSRKFGKMRFFPIFNKRKSKGKGKVTTAST</sequence>
<dbReference type="HOGENOM" id="CLU_924578_0_0_1"/>
<dbReference type="Proteomes" id="UP000001194">
    <property type="component" value="Unassembled WGS sequence"/>
</dbReference>
<name>B0DPC2_LACBS</name>
<gene>
    <name evidence="2" type="ORF">LACBIDRAFT_331390</name>
</gene>
<dbReference type="RefSeq" id="XP_001885802.1">
    <property type="nucleotide sequence ID" value="XM_001885767.1"/>
</dbReference>
<keyword evidence="3" id="KW-1185">Reference proteome</keyword>
<dbReference type="GeneID" id="6081364"/>
<reference evidence="2 3" key="1">
    <citation type="journal article" date="2008" name="Nature">
        <title>The genome of Laccaria bicolor provides insights into mycorrhizal symbiosis.</title>
        <authorList>
            <person name="Martin F."/>
            <person name="Aerts A."/>
            <person name="Ahren D."/>
            <person name="Brun A."/>
            <person name="Danchin E.G.J."/>
            <person name="Duchaussoy F."/>
            <person name="Gibon J."/>
            <person name="Kohler A."/>
            <person name="Lindquist E."/>
            <person name="Pereda V."/>
            <person name="Salamov A."/>
            <person name="Shapiro H.J."/>
            <person name="Wuyts J."/>
            <person name="Blaudez D."/>
            <person name="Buee M."/>
            <person name="Brokstein P."/>
            <person name="Canbaeck B."/>
            <person name="Cohen D."/>
            <person name="Courty P.E."/>
            <person name="Coutinho P.M."/>
            <person name="Delaruelle C."/>
            <person name="Detter J.C."/>
            <person name="Deveau A."/>
            <person name="DiFazio S."/>
            <person name="Duplessis S."/>
            <person name="Fraissinet-Tachet L."/>
            <person name="Lucic E."/>
            <person name="Frey-Klett P."/>
            <person name="Fourrey C."/>
            <person name="Feussner I."/>
            <person name="Gay G."/>
            <person name="Grimwood J."/>
            <person name="Hoegger P.J."/>
            <person name="Jain P."/>
            <person name="Kilaru S."/>
            <person name="Labbe J."/>
            <person name="Lin Y.C."/>
            <person name="Legue V."/>
            <person name="Le Tacon F."/>
            <person name="Marmeisse R."/>
            <person name="Melayah D."/>
            <person name="Montanini B."/>
            <person name="Muratet M."/>
            <person name="Nehls U."/>
            <person name="Niculita-Hirzel H."/>
            <person name="Oudot-Le Secq M.P."/>
            <person name="Peter M."/>
            <person name="Quesneville H."/>
            <person name="Rajashekar B."/>
            <person name="Reich M."/>
            <person name="Rouhier N."/>
            <person name="Schmutz J."/>
            <person name="Yin T."/>
            <person name="Chalot M."/>
            <person name="Henrissat B."/>
            <person name="Kuees U."/>
            <person name="Lucas S."/>
            <person name="Van de Peer Y."/>
            <person name="Podila G.K."/>
            <person name="Polle A."/>
            <person name="Pukkila P.J."/>
            <person name="Richardson P.M."/>
            <person name="Rouze P."/>
            <person name="Sanders I.R."/>
            <person name="Stajich J.E."/>
            <person name="Tunlid A."/>
            <person name="Tuskan G."/>
            <person name="Grigoriev I.V."/>
        </authorList>
    </citation>
    <scope>NUCLEOTIDE SEQUENCE [LARGE SCALE GENOMIC DNA]</scope>
    <source>
        <strain evidence="3">S238N-H82 / ATCC MYA-4686</strain>
    </source>
</reference>